<name>A0A2P6MZ19_9EUKA</name>
<keyword evidence="2" id="KW-1185">Reference proteome</keyword>
<dbReference type="InParanoid" id="A0A2P6MZ19"/>
<evidence type="ECO:0000313" key="1">
    <source>
        <dbReference type="EMBL" id="PRP76948.1"/>
    </source>
</evidence>
<reference evidence="1 2" key="1">
    <citation type="journal article" date="2018" name="Genome Biol. Evol.">
        <title>Multiple Roots of Fruiting Body Formation in Amoebozoa.</title>
        <authorList>
            <person name="Hillmann F."/>
            <person name="Forbes G."/>
            <person name="Novohradska S."/>
            <person name="Ferling I."/>
            <person name="Riege K."/>
            <person name="Groth M."/>
            <person name="Westermann M."/>
            <person name="Marz M."/>
            <person name="Spaller T."/>
            <person name="Winckler T."/>
            <person name="Schaap P."/>
            <person name="Glockner G."/>
        </authorList>
    </citation>
    <scope>NUCLEOTIDE SEQUENCE [LARGE SCALE GENOMIC DNA]</scope>
    <source>
        <strain evidence="1 2">Jena</strain>
    </source>
</reference>
<evidence type="ECO:0000313" key="2">
    <source>
        <dbReference type="Proteomes" id="UP000241769"/>
    </source>
</evidence>
<dbReference type="Proteomes" id="UP000241769">
    <property type="component" value="Unassembled WGS sequence"/>
</dbReference>
<gene>
    <name evidence="1" type="ORF">PROFUN_06226</name>
</gene>
<sequence>MLLHGITWALARAKRRVIARKEPGYSISSSSLDLVASLNSFSSFASSTTSQPVISRVTNRATSY</sequence>
<proteinExistence type="predicted"/>
<dbReference type="AlphaFoldDB" id="A0A2P6MZ19"/>
<dbReference type="EMBL" id="MDYQ01000292">
    <property type="protein sequence ID" value="PRP76948.1"/>
    <property type="molecule type" value="Genomic_DNA"/>
</dbReference>
<organism evidence="1 2">
    <name type="scientific">Planoprotostelium fungivorum</name>
    <dbReference type="NCBI Taxonomy" id="1890364"/>
    <lineage>
        <taxon>Eukaryota</taxon>
        <taxon>Amoebozoa</taxon>
        <taxon>Evosea</taxon>
        <taxon>Variosea</taxon>
        <taxon>Cavosteliida</taxon>
        <taxon>Cavosteliaceae</taxon>
        <taxon>Planoprotostelium</taxon>
    </lineage>
</organism>
<protein>
    <submittedName>
        <fullName evidence="1">Uncharacterized protein</fullName>
    </submittedName>
</protein>
<comment type="caution">
    <text evidence="1">The sequence shown here is derived from an EMBL/GenBank/DDBJ whole genome shotgun (WGS) entry which is preliminary data.</text>
</comment>
<accession>A0A2P6MZ19</accession>